<name>A0A059FF43_9PROT</name>
<protein>
    <submittedName>
        <fullName evidence="2">Family 2 glycosyl transferase</fullName>
    </submittedName>
</protein>
<dbReference type="OrthoDB" id="9816424at2"/>
<evidence type="ECO:0000259" key="1">
    <source>
        <dbReference type="Pfam" id="PF00535"/>
    </source>
</evidence>
<dbReference type="PANTHER" id="PTHR41244">
    <property type="entry name" value="RHAMNAN SYNTHESIS F"/>
    <property type="match status" value="1"/>
</dbReference>
<dbReference type="PATRIC" id="fig|1280952.3.peg.1631"/>
<dbReference type="Pfam" id="PF00535">
    <property type="entry name" value="Glycos_transf_2"/>
    <property type="match status" value="1"/>
</dbReference>
<dbReference type="GO" id="GO:0016740">
    <property type="term" value="F:transferase activity"/>
    <property type="evidence" value="ECO:0007669"/>
    <property type="project" value="UniProtKB-KW"/>
</dbReference>
<reference evidence="2 3" key="1">
    <citation type="journal article" date="2014" name="Antonie Van Leeuwenhoek">
        <title>Hyphomonas beringensis sp. nov. and Hyphomonas chukchiensis sp. nov., isolated from surface seawater of the Bering Sea and Chukchi Sea.</title>
        <authorList>
            <person name="Li C."/>
            <person name="Lai Q."/>
            <person name="Li G."/>
            <person name="Dong C."/>
            <person name="Wang J."/>
            <person name="Liao Y."/>
            <person name="Shao Z."/>
        </authorList>
    </citation>
    <scope>NUCLEOTIDE SEQUENCE [LARGE SCALE GENOMIC DNA]</scope>
    <source>
        <strain evidence="2 3">VP2</strain>
    </source>
</reference>
<evidence type="ECO:0000313" key="3">
    <source>
        <dbReference type="Proteomes" id="UP000024816"/>
    </source>
</evidence>
<organism evidence="2 3">
    <name type="scientific">Hyphomonas jannaschiana VP2</name>
    <dbReference type="NCBI Taxonomy" id="1280952"/>
    <lineage>
        <taxon>Bacteria</taxon>
        <taxon>Pseudomonadati</taxon>
        <taxon>Pseudomonadota</taxon>
        <taxon>Alphaproteobacteria</taxon>
        <taxon>Hyphomonadales</taxon>
        <taxon>Hyphomonadaceae</taxon>
        <taxon>Hyphomonas</taxon>
    </lineage>
</organism>
<evidence type="ECO:0000313" key="2">
    <source>
        <dbReference type="EMBL" id="KCZ89265.1"/>
    </source>
</evidence>
<dbReference type="Gene3D" id="3.90.550.10">
    <property type="entry name" value="Spore Coat Polysaccharide Biosynthesis Protein SpsA, Chain A"/>
    <property type="match status" value="1"/>
</dbReference>
<dbReference type="eggNOG" id="COG1216">
    <property type="taxonomic scope" value="Bacteria"/>
</dbReference>
<dbReference type="CDD" id="cd03801">
    <property type="entry name" value="GT4_PimA-like"/>
    <property type="match status" value="1"/>
</dbReference>
<feature type="domain" description="Glycosyltransferase 2-like" evidence="1">
    <location>
        <begin position="862"/>
        <end position="978"/>
    </location>
</feature>
<dbReference type="InterPro" id="IPR032719">
    <property type="entry name" value="WbsX"/>
</dbReference>
<dbReference type="CDD" id="cd00761">
    <property type="entry name" value="Glyco_tranf_GTA_type"/>
    <property type="match status" value="1"/>
</dbReference>
<dbReference type="CDD" id="cd11579">
    <property type="entry name" value="Glyco_tran_WbsX"/>
    <property type="match status" value="1"/>
</dbReference>
<dbReference type="AlphaFoldDB" id="A0A059FF43"/>
<proteinExistence type="predicted"/>
<dbReference type="eggNOG" id="COG0438">
    <property type="taxonomic scope" value="Bacteria"/>
</dbReference>
<dbReference type="PANTHER" id="PTHR41244:SF1">
    <property type="entry name" value="GLYCOSYLTRANSFERASE"/>
    <property type="match status" value="1"/>
</dbReference>
<dbReference type="InterPro" id="IPR029044">
    <property type="entry name" value="Nucleotide-diphossugar_trans"/>
</dbReference>
<keyword evidence="3" id="KW-1185">Reference proteome</keyword>
<dbReference type="Gene3D" id="3.40.50.2000">
    <property type="entry name" value="Glycogen Phosphorylase B"/>
    <property type="match status" value="1"/>
</dbReference>
<dbReference type="Pfam" id="PF14307">
    <property type="entry name" value="Glyco_tran_WbsX"/>
    <property type="match status" value="1"/>
</dbReference>
<dbReference type="InterPro" id="IPR001173">
    <property type="entry name" value="Glyco_trans_2-like"/>
</dbReference>
<dbReference type="STRING" id="1280952.HJA_08207"/>
<dbReference type="Proteomes" id="UP000024816">
    <property type="component" value="Unassembled WGS sequence"/>
</dbReference>
<comment type="caution">
    <text evidence="2">The sequence shown here is derived from an EMBL/GenBank/DDBJ whole genome shotgun (WGS) entry which is preliminary data.</text>
</comment>
<keyword evidence="2" id="KW-0808">Transferase</keyword>
<sequence>MEGRTGGIPEESYDVTEPDGAAGGLVQTLRRKLSVALRAVWRRMPFPPGMKDRVAGFVFRNLPFLVSWSATYRNWKLEVDRLAEARLRQSLRGPVEADRPVHAELSGLPRPDSLLARAIAFYLPQFHPIPENDEWWGAGFTEWTNVCRAKPQFEGHDQPIRPGELGYYDLLEHPHVRRRQAALAKQYGLEGFCFYFYWFAGQRLLEAPIEAWAADEEIDFPFCLCWANESWSRTWDGREQEVLMGQNHTPEDDIAFISYLSRYLRNPKYLRVKGRPLVMVYRPGLLPDAKATAERWRSWCRENGIGEIYLTCTQSFDIADPADFGFDAATEFPPNNMGLEPEDGLVVPVSDDFECKIYDWSVLPKRAEAYEEPAYKLFRGVTPRWDNTARRMNRGTVFVNTGPDEYAGWLRKAALDVQARFSDPSERLVFINSWNEWAEGAHIEPDLTHGYAWLDATRRGLQSDKDAERVEPAELVHDMAGNLPAPRRKIIVVVHDLHRHGAQYLSLNFVATLHSVFGYDVATIAGGDGALEDRFQVYGPLVQAMRGRTSERDLRDMIRALASDGYTKAIVNSSASGWLAPYLAEQEIECIGLVHELPEIVSLMQLEANQRELDKLAKHVVFASETVRDRTAKEVLGHDWANPVIQPQGLYKRDGIISLDQKAAAHAQLCEEFGVPHSAQFILGVGYGDHRKGVDIFCRWALAAAAADPSLHFIWVGALAPEMEKECQAILSGAGEVAANVHLPGFRNETGRFYAAASAFALTSREDPYPSTAIEALDAGTPVFMVAGTGGVADLAGDGAVTVLPDADPEGFAREVVKLLGDQAALQKAATYGLEIARSKFGFRSFVGDMLRLLDEPVPKISVIVPNFNYAHHLPQRIASILNQSLPVWEIIFLDDKSSDDSVAVAQKLLHNSSVRYRIIENGKNSGSVFAQWKKGVSLAEGDIVWIAEADDWAGRDFLKTAAAAFSDPDVAVSYTQSNQVSGAGEILSASYLDYVADVGLARWRQPFVTEGADELANGLSVKNTLPNVSGVLFRREALQRVLDQYMDEILSYRVAGDWCVYARMAGEGKFAYDPRPLNYHRRHSESVTISKFGQAEWDEIQRMQAFVAELADVNDDMARRADGYLKHLAERL</sequence>
<accession>A0A059FF43</accession>
<dbReference type="Gene3D" id="3.20.20.80">
    <property type="entry name" value="Glycosidases"/>
    <property type="match status" value="1"/>
</dbReference>
<dbReference type="SUPFAM" id="SSF53756">
    <property type="entry name" value="UDP-Glycosyltransferase/glycogen phosphorylase"/>
    <property type="match status" value="1"/>
</dbReference>
<dbReference type="EMBL" id="ARYJ01000004">
    <property type="protein sequence ID" value="KCZ89265.1"/>
    <property type="molecule type" value="Genomic_DNA"/>
</dbReference>
<dbReference type="SUPFAM" id="SSF53448">
    <property type="entry name" value="Nucleotide-diphospho-sugar transferases"/>
    <property type="match status" value="1"/>
</dbReference>
<gene>
    <name evidence="2" type="ORF">HJA_08207</name>
</gene>
<dbReference type="Pfam" id="PF13692">
    <property type="entry name" value="Glyco_trans_1_4"/>
    <property type="match status" value="1"/>
</dbReference>